<proteinExistence type="predicted"/>
<evidence type="ECO:0008006" key="4">
    <source>
        <dbReference type="Google" id="ProtNLM"/>
    </source>
</evidence>
<evidence type="ECO:0000256" key="1">
    <source>
        <dbReference type="SAM" id="SignalP"/>
    </source>
</evidence>
<keyword evidence="3" id="KW-1185">Reference proteome</keyword>
<feature type="signal peptide" evidence="1">
    <location>
        <begin position="1"/>
        <end position="19"/>
    </location>
</feature>
<dbReference type="EMBL" id="JAUEPR010000026">
    <property type="protein sequence ID" value="KAK0474606.1"/>
    <property type="molecule type" value="Genomic_DNA"/>
</dbReference>
<keyword evidence="1" id="KW-0732">Signal</keyword>
<reference evidence="2" key="1">
    <citation type="submission" date="2023-06" db="EMBL/GenBank/DDBJ databases">
        <authorList>
            <consortium name="Lawrence Berkeley National Laboratory"/>
            <person name="Ahrendt S."/>
            <person name="Sahu N."/>
            <person name="Indic B."/>
            <person name="Wong-Bajracharya J."/>
            <person name="Merenyi Z."/>
            <person name="Ke H.-M."/>
            <person name="Monk M."/>
            <person name="Kocsube S."/>
            <person name="Drula E."/>
            <person name="Lipzen A."/>
            <person name="Balint B."/>
            <person name="Henrissat B."/>
            <person name="Andreopoulos B."/>
            <person name="Martin F.M."/>
            <person name="Harder C.B."/>
            <person name="Rigling D."/>
            <person name="Ford K.L."/>
            <person name="Foster G.D."/>
            <person name="Pangilinan J."/>
            <person name="Papanicolaou A."/>
            <person name="Barry K."/>
            <person name="LaButti K."/>
            <person name="Viragh M."/>
            <person name="Koriabine M."/>
            <person name="Yan M."/>
            <person name="Riley R."/>
            <person name="Champramary S."/>
            <person name="Plett K.L."/>
            <person name="Tsai I.J."/>
            <person name="Slot J."/>
            <person name="Sipos G."/>
            <person name="Plett J."/>
            <person name="Nagy L.G."/>
            <person name="Grigoriev I.V."/>
        </authorList>
    </citation>
    <scope>NUCLEOTIDE SEQUENCE</scope>
    <source>
        <strain evidence="2">ICMP 16352</strain>
    </source>
</reference>
<gene>
    <name evidence="2" type="ORF">IW261DRAFT_1498354</name>
</gene>
<comment type="caution">
    <text evidence="2">The sequence shown here is derived from an EMBL/GenBank/DDBJ whole genome shotgun (WGS) entry which is preliminary data.</text>
</comment>
<dbReference type="AlphaFoldDB" id="A0AA39NZJ8"/>
<sequence>MSSSMLFFLFVLCFTSTTASPFAAWGYPPMVTPSIPVPPSHTPTVPVPPVTTNDPPSVTVLPVPPYTKDCATPVPVPPCTTNCPSPVPVPLCTKDCPPMVTPCTKDCPPTPPVNLPCTKDCPPTVPPCTKDCPSQPPSSGCHPNFAGAALTLSTSSTLYWSAMPVVGNPLSASPGPSKFFFQQNGSPTVSYTVKTVADVNFALEAKGGAPVIGNTDPSGSNQCQKWFVDCSTCCSTDISQTKGKVASGCKISSGSDTNKQCVTSGGPGAITLAPCNGSGAQLFDFTAV</sequence>
<dbReference type="Proteomes" id="UP001175227">
    <property type="component" value="Unassembled WGS sequence"/>
</dbReference>
<name>A0AA39NZJ8_9AGAR</name>
<accession>A0AA39NZJ8</accession>
<evidence type="ECO:0000313" key="3">
    <source>
        <dbReference type="Proteomes" id="UP001175227"/>
    </source>
</evidence>
<protein>
    <recommendedName>
        <fullName evidence="4">Ricin B lectin domain-containing protein</fullName>
    </recommendedName>
</protein>
<organism evidence="2 3">
    <name type="scientific">Armillaria novae-zelandiae</name>
    <dbReference type="NCBI Taxonomy" id="153914"/>
    <lineage>
        <taxon>Eukaryota</taxon>
        <taxon>Fungi</taxon>
        <taxon>Dikarya</taxon>
        <taxon>Basidiomycota</taxon>
        <taxon>Agaricomycotina</taxon>
        <taxon>Agaricomycetes</taxon>
        <taxon>Agaricomycetidae</taxon>
        <taxon>Agaricales</taxon>
        <taxon>Marasmiineae</taxon>
        <taxon>Physalacriaceae</taxon>
        <taxon>Armillaria</taxon>
    </lineage>
</organism>
<evidence type="ECO:0000313" key="2">
    <source>
        <dbReference type="EMBL" id="KAK0474606.1"/>
    </source>
</evidence>
<dbReference type="PRINTS" id="PR01217">
    <property type="entry name" value="PRICHEXTENSN"/>
</dbReference>
<feature type="chain" id="PRO_5041330948" description="Ricin B lectin domain-containing protein" evidence="1">
    <location>
        <begin position="20"/>
        <end position="288"/>
    </location>
</feature>